<proteinExistence type="predicted"/>
<evidence type="ECO:0000313" key="1">
    <source>
        <dbReference type="EMBL" id="MBY4797116.1"/>
    </source>
</evidence>
<protein>
    <submittedName>
        <fullName evidence="1">Cof-type HAD-IIB family hydrolase</fullName>
    </submittedName>
</protein>
<dbReference type="PANTHER" id="PTHR10000">
    <property type="entry name" value="PHOSPHOSERINE PHOSPHATASE"/>
    <property type="match status" value="1"/>
</dbReference>
<dbReference type="Gene3D" id="3.40.50.1000">
    <property type="entry name" value="HAD superfamily/HAD-like"/>
    <property type="match status" value="1"/>
</dbReference>
<sequence length="287" mass="31032">MIIFSDLDGTFLTTNKTMSAASERALDALAQAAIEFVPCTGRAAGGIPAPILAHPAVHYVITANGAAILKLSSAHPTKLEAAQYLSSRPLDRKKALAVWEVAQTRDVTFDIFADGACLTRRDQFERLGEFVPDPHVLAGMRRTRTPIDEDPAEIIPRVELLERVAMYWKDPADRDAVMKGLANIADIEVTRSYPVNIEVMEGGTTKGRALEWLCRYLGEDVQHTWAFGDNLNDVEMLTRAGTGVAMANAEAEAAAVADLTCATNDEDGVAQTIMELLGRSSASIACK</sequence>
<comment type="caution">
    <text evidence="1">The sequence shown here is derived from an EMBL/GenBank/DDBJ whole genome shotgun (WGS) entry which is preliminary data.</text>
</comment>
<evidence type="ECO:0000313" key="2">
    <source>
        <dbReference type="Proteomes" id="UP000700908"/>
    </source>
</evidence>
<gene>
    <name evidence="1" type="ORF">K6V98_01890</name>
</gene>
<organism evidence="1 2">
    <name type="scientific">Collinsella ureilytica</name>
    <dbReference type="NCBI Taxonomy" id="2869515"/>
    <lineage>
        <taxon>Bacteria</taxon>
        <taxon>Bacillati</taxon>
        <taxon>Actinomycetota</taxon>
        <taxon>Coriobacteriia</taxon>
        <taxon>Coriobacteriales</taxon>
        <taxon>Coriobacteriaceae</taxon>
        <taxon>Collinsella</taxon>
    </lineage>
</organism>
<dbReference type="GO" id="GO:0016787">
    <property type="term" value="F:hydrolase activity"/>
    <property type="evidence" value="ECO:0007669"/>
    <property type="project" value="UniProtKB-KW"/>
</dbReference>
<dbReference type="Gene3D" id="3.30.1240.10">
    <property type="match status" value="1"/>
</dbReference>
<keyword evidence="1" id="KW-0378">Hydrolase</keyword>
<dbReference type="PANTHER" id="PTHR10000:SF8">
    <property type="entry name" value="HAD SUPERFAMILY HYDROLASE-LIKE, TYPE 3"/>
    <property type="match status" value="1"/>
</dbReference>
<dbReference type="InterPro" id="IPR036412">
    <property type="entry name" value="HAD-like_sf"/>
</dbReference>
<dbReference type="SFLD" id="SFLDG01140">
    <property type="entry name" value="C2.B:_Phosphomannomutase_and_P"/>
    <property type="match status" value="1"/>
</dbReference>
<dbReference type="RefSeq" id="WP_222198842.1">
    <property type="nucleotide sequence ID" value="NZ_JAIMFO010000004.1"/>
</dbReference>
<dbReference type="Proteomes" id="UP000700908">
    <property type="component" value="Unassembled WGS sequence"/>
</dbReference>
<name>A0ABS7MIB8_9ACTN</name>
<dbReference type="SUPFAM" id="SSF56784">
    <property type="entry name" value="HAD-like"/>
    <property type="match status" value="1"/>
</dbReference>
<dbReference type="SFLD" id="SFLDS00003">
    <property type="entry name" value="Haloacid_Dehalogenase"/>
    <property type="match status" value="1"/>
</dbReference>
<dbReference type="Pfam" id="PF08282">
    <property type="entry name" value="Hydrolase_3"/>
    <property type="match status" value="1"/>
</dbReference>
<dbReference type="PROSITE" id="PS01229">
    <property type="entry name" value="COF_2"/>
    <property type="match status" value="1"/>
</dbReference>
<reference evidence="1 2" key="1">
    <citation type="submission" date="2021-08" db="EMBL/GenBank/DDBJ databases">
        <title>Collinsella faecalis sp. nov. isolated from swine faeces.</title>
        <authorList>
            <person name="Oh B.S."/>
            <person name="Lee J.H."/>
        </authorList>
    </citation>
    <scope>NUCLEOTIDE SEQUENCE [LARGE SCALE GENOMIC DNA]</scope>
    <source>
        <strain evidence="1 2">AGMB00827</strain>
    </source>
</reference>
<dbReference type="InterPro" id="IPR023214">
    <property type="entry name" value="HAD_sf"/>
</dbReference>
<keyword evidence="2" id="KW-1185">Reference proteome</keyword>
<dbReference type="EMBL" id="JAIMFO010000004">
    <property type="protein sequence ID" value="MBY4797116.1"/>
    <property type="molecule type" value="Genomic_DNA"/>
</dbReference>
<accession>A0ABS7MIB8</accession>